<dbReference type="InterPro" id="IPR017856">
    <property type="entry name" value="Integrase-like_N"/>
</dbReference>
<organism evidence="15 16">
    <name type="scientific">Chloebia gouldiae</name>
    <name type="common">Gouldian finch</name>
    <name type="synonym">Erythrura gouldiae</name>
    <dbReference type="NCBI Taxonomy" id="44316"/>
    <lineage>
        <taxon>Eukaryota</taxon>
        <taxon>Metazoa</taxon>
        <taxon>Chordata</taxon>
        <taxon>Craniata</taxon>
        <taxon>Vertebrata</taxon>
        <taxon>Euteleostomi</taxon>
        <taxon>Archelosauria</taxon>
        <taxon>Archosauria</taxon>
        <taxon>Dinosauria</taxon>
        <taxon>Saurischia</taxon>
        <taxon>Theropoda</taxon>
        <taxon>Coelurosauria</taxon>
        <taxon>Aves</taxon>
        <taxon>Neognathae</taxon>
        <taxon>Neoaves</taxon>
        <taxon>Telluraves</taxon>
        <taxon>Australaves</taxon>
        <taxon>Passeriformes</taxon>
        <taxon>Passeroidea</taxon>
        <taxon>Passeridae</taxon>
        <taxon>Chloebia</taxon>
    </lineage>
</organism>
<keyword evidence="5" id="KW-0479">Metal-binding</keyword>
<dbReference type="GO" id="GO:0003964">
    <property type="term" value="F:RNA-directed DNA polymerase activity"/>
    <property type="evidence" value="ECO:0007669"/>
    <property type="project" value="UniProtKB-KW"/>
</dbReference>
<dbReference type="PROSITE" id="PS50876">
    <property type="entry name" value="ZF_INTEGRASE"/>
    <property type="match status" value="1"/>
</dbReference>
<keyword evidence="7" id="KW-0378">Hydrolase</keyword>
<evidence type="ECO:0000256" key="3">
    <source>
        <dbReference type="ARBA" id="ARBA00022695"/>
    </source>
</evidence>
<keyword evidence="3" id="KW-0548">Nucleotidyltransferase</keyword>
<sequence>MTTSPIKIQTGVKGPIMINGQTVGELLLGRSGNHDYGSYPFSPIRIQQGQRIAQFVPVPQLSKGIAPAHGVKRGIGGFGSTGGIALLTLDLSTRPKKTVELRYREQKCILTALLNTGADSSIISPQSWPQGRPMQASTSTITGVGGMTLASKSPLLTVVIENRRLDAVFSLVQLPPTVQCLIGRDILAQLDIQPFIESQIQQIQNELHMHHLVITPEKIQRTTPWEYLGWILTEQIITPQKLSFHTEITTLQDAQKLLGDLQWLRPVVGIPNELLEALRPLLKGTDPAQPVTLTVSQQKILQQIADCVTQGQLRRRSPDLPIDSSTLELLAVMWAMLHFKGPLNIITDSLYVAGVVARIEDAAIRQVQNQRLFELFIQLKKAIQMREHPYAVIHIRSHKWDVGLGEGNHKADKLVSMMSIGPLPQHVLARESHSIFHQNAKGLQKEFGIPHVEATSIVRACPMCCDHNSGIGLGVGVNPRGQEANELWQMDVTHVPSFGHLKYVHVTIDTYSKFIWASAQAGEKAMHVTRHLTSSFAVMGVCRQLKTDNGPAYVSQKVQVFLKQWGVKHITGIPHSPTGQAIVERANGLLKRYLEKYKNIQDPQEKLMKALFVLNYLCVFGTADLPSVIVHFGPKEAKQQTPDVWVKYRNPKTGQ</sequence>
<dbReference type="AlphaFoldDB" id="A0A3L8Q7L0"/>
<dbReference type="InterPro" id="IPR012337">
    <property type="entry name" value="RNaseH-like_sf"/>
</dbReference>
<dbReference type="GO" id="GO:0004523">
    <property type="term" value="F:RNA-DNA hybrid ribonuclease activity"/>
    <property type="evidence" value="ECO:0007669"/>
    <property type="project" value="InterPro"/>
</dbReference>
<dbReference type="GO" id="GO:0003677">
    <property type="term" value="F:DNA binding"/>
    <property type="evidence" value="ECO:0007669"/>
    <property type="project" value="UniProtKB-KW"/>
</dbReference>
<dbReference type="Pfam" id="PF00075">
    <property type="entry name" value="RNase_H"/>
    <property type="match status" value="1"/>
</dbReference>
<evidence type="ECO:0000256" key="7">
    <source>
        <dbReference type="ARBA" id="ARBA00022801"/>
    </source>
</evidence>
<dbReference type="PANTHER" id="PTHR41694">
    <property type="entry name" value="ENDOGENOUS RETROVIRUS GROUP K MEMBER POL PROTEIN"/>
    <property type="match status" value="1"/>
</dbReference>
<dbReference type="Gene3D" id="2.70.40.10">
    <property type="match status" value="1"/>
</dbReference>
<dbReference type="Pfam" id="PF02022">
    <property type="entry name" value="Integrase_Zn"/>
    <property type="match status" value="1"/>
</dbReference>
<dbReference type="InterPro" id="IPR001995">
    <property type="entry name" value="Peptidase_A2_cat"/>
</dbReference>
<dbReference type="EMBL" id="QUSF01003432">
    <property type="protein sequence ID" value="RLV63218.1"/>
    <property type="molecule type" value="Genomic_DNA"/>
</dbReference>
<dbReference type="Proteomes" id="UP000276834">
    <property type="component" value="Unassembled WGS sequence"/>
</dbReference>
<evidence type="ECO:0000313" key="16">
    <source>
        <dbReference type="Proteomes" id="UP000276834"/>
    </source>
</evidence>
<name>A0A3L8Q7L0_CHLGU</name>
<dbReference type="PROSITE" id="PS50994">
    <property type="entry name" value="INTEGRASE"/>
    <property type="match status" value="1"/>
</dbReference>
<accession>A0A3L8Q7L0</accession>
<dbReference type="InterPro" id="IPR036157">
    <property type="entry name" value="dUTPase-like_sf"/>
</dbReference>
<evidence type="ECO:0000256" key="6">
    <source>
        <dbReference type="ARBA" id="ARBA00022759"/>
    </source>
</evidence>
<protein>
    <recommendedName>
        <fullName evidence="1">RNA-directed DNA polymerase</fullName>
        <ecNumber evidence="1">2.7.7.49</ecNumber>
    </recommendedName>
</protein>
<dbReference type="EC" id="2.7.7.49" evidence="1"/>
<dbReference type="InterPro" id="IPR018061">
    <property type="entry name" value="Retropepsins"/>
</dbReference>
<dbReference type="GO" id="GO:0008270">
    <property type="term" value="F:zinc ion binding"/>
    <property type="evidence" value="ECO:0007669"/>
    <property type="project" value="UniProtKB-KW"/>
</dbReference>
<dbReference type="InterPro" id="IPR043502">
    <property type="entry name" value="DNA/RNA_pol_sf"/>
</dbReference>
<evidence type="ECO:0000256" key="1">
    <source>
        <dbReference type="ARBA" id="ARBA00012493"/>
    </source>
</evidence>
<dbReference type="InterPro" id="IPR043128">
    <property type="entry name" value="Rev_trsase/Diguanyl_cyclase"/>
</dbReference>
<evidence type="ECO:0000256" key="10">
    <source>
        <dbReference type="PROSITE-ProRule" id="PRU00450"/>
    </source>
</evidence>
<reference evidence="15 16" key="1">
    <citation type="journal article" date="2018" name="Proc. R. Soc. B">
        <title>A non-coding region near Follistatin controls head colour polymorphism in the Gouldian finch.</title>
        <authorList>
            <person name="Toomey M.B."/>
            <person name="Marques C.I."/>
            <person name="Andrade P."/>
            <person name="Araujo P.M."/>
            <person name="Sabatino S."/>
            <person name="Gazda M.A."/>
            <person name="Afonso S."/>
            <person name="Lopes R.J."/>
            <person name="Corbo J.C."/>
            <person name="Carneiro M."/>
        </authorList>
    </citation>
    <scope>NUCLEOTIDE SEQUENCE [LARGE SCALE GENOMIC DNA]</scope>
    <source>
        <strain evidence="15">Red01</strain>
        <tissue evidence="15">Muscle</tissue>
    </source>
</reference>
<evidence type="ECO:0000313" key="15">
    <source>
        <dbReference type="EMBL" id="RLV63218.1"/>
    </source>
</evidence>
<dbReference type="PROSITE" id="PS50175">
    <property type="entry name" value="ASP_PROT_RETROV"/>
    <property type="match status" value="1"/>
</dbReference>
<evidence type="ECO:0000256" key="2">
    <source>
        <dbReference type="ARBA" id="ARBA00022679"/>
    </source>
</evidence>
<dbReference type="InterPro" id="IPR010661">
    <property type="entry name" value="RVT_thumb"/>
</dbReference>
<feature type="domain" description="RNase H type-1" evidence="13">
    <location>
        <begin position="287"/>
        <end position="420"/>
    </location>
</feature>
<keyword evidence="10" id="KW-0863">Zinc-finger</keyword>
<keyword evidence="2" id="KW-0808">Transferase</keyword>
<dbReference type="InterPro" id="IPR021109">
    <property type="entry name" value="Peptidase_aspartic_dom_sf"/>
</dbReference>
<dbReference type="Gene3D" id="3.30.70.270">
    <property type="match status" value="1"/>
</dbReference>
<dbReference type="InterPro" id="IPR036397">
    <property type="entry name" value="RNaseH_sf"/>
</dbReference>
<dbReference type="OrthoDB" id="9386368at2759"/>
<feature type="domain" description="Integrase catalytic" evidence="14">
    <location>
        <begin position="475"/>
        <end position="642"/>
    </location>
</feature>
<dbReference type="SUPFAM" id="SSF46919">
    <property type="entry name" value="N-terminal Zn binding domain of HIV integrase"/>
    <property type="match status" value="1"/>
</dbReference>
<dbReference type="GO" id="GO:0015074">
    <property type="term" value="P:DNA integration"/>
    <property type="evidence" value="ECO:0007669"/>
    <property type="project" value="InterPro"/>
</dbReference>
<keyword evidence="6" id="KW-0255">Endonuclease</keyword>
<keyword evidence="10" id="KW-0862">Zinc</keyword>
<dbReference type="GO" id="GO:0035613">
    <property type="term" value="F:RNA stem-loop binding"/>
    <property type="evidence" value="ECO:0007669"/>
    <property type="project" value="TreeGrafter"/>
</dbReference>
<feature type="domain" description="Integrase-type" evidence="12">
    <location>
        <begin position="424"/>
        <end position="465"/>
    </location>
</feature>
<dbReference type="PANTHER" id="PTHR41694:SF3">
    <property type="entry name" value="RNA-DIRECTED DNA POLYMERASE-RELATED"/>
    <property type="match status" value="1"/>
</dbReference>
<dbReference type="GO" id="GO:0006508">
    <property type="term" value="P:proteolysis"/>
    <property type="evidence" value="ECO:0007669"/>
    <property type="project" value="InterPro"/>
</dbReference>
<evidence type="ECO:0000256" key="4">
    <source>
        <dbReference type="ARBA" id="ARBA00022722"/>
    </source>
</evidence>
<dbReference type="Pfam" id="PF06817">
    <property type="entry name" value="RVT_thumb"/>
    <property type="match status" value="1"/>
</dbReference>
<dbReference type="Pfam" id="PF00665">
    <property type="entry name" value="rve"/>
    <property type="match status" value="1"/>
</dbReference>
<dbReference type="GO" id="GO:0004190">
    <property type="term" value="F:aspartic-type endopeptidase activity"/>
    <property type="evidence" value="ECO:0007669"/>
    <property type="project" value="InterPro"/>
</dbReference>
<dbReference type="Gene3D" id="1.10.10.200">
    <property type="match status" value="1"/>
</dbReference>
<evidence type="ECO:0000256" key="8">
    <source>
        <dbReference type="ARBA" id="ARBA00022918"/>
    </source>
</evidence>
<dbReference type="Gene3D" id="3.30.420.10">
    <property type="entry name" value="Ribonuclease H-like superfamily/Ribonuclease H"/>
    <property type="match status" value="2"/>
</dbReference>
<dbReference type="SUPFAM" id="SSF50630">
    <property type="entry name" value="Acid proteases"/>
    <property type="match status" value="1"/>
</dbReference>
<evidence type="ECO:0000256" key="5">
    <source>
        <dbReference type="ARBA" id="ARBA00022723"/>
    </source>
</evidence>
<gene>
    <name evidence="15" type="ORF">DV515_00018495</name>
</gene>
<feature type="domain" description="Peptidase A2" evidence="11">
    <location>
        <begin position="110"/>
        <end position="186"/>
    </location>
</feature>
<dbReference type="SUPFAM" id="SSF56672">
    <property type="entry name" value="DNA/RNA polymerases"/>
    <property type="match status" value="1"/>
</dbReference>
<evidence type="ECO:0000259" key="12">
    <source>
        <dbReference type="PROSITE" id="PS50876"/>
    </source>
</evidence>
<dbReference type="InterPro" id="IPR003308">
    <property type="entry name" value="Integrase_Zn-bd_dom_N"/>
</dbReference>
<feature type="non-terminal residue" evidence="15">
    <location>
        <position position="655"/>
    </location>
</feature>
<dbReference type="Pfam" id="PF00077">
    <property type="entry name" value="RVP"/>
    <property type="match status" value="1"/>
</dbReference>
<keyword evidence="8" id="KW-0695">RNA-directed DNA polymerase</keyword>
<keyword evidence="16" id="KW-1185">Reference proteome</keyword>
<keyword evidence="9" id="KW-0238">DNA-binding</keyword>
<proteinExistence type="predicted"/>
<dbReference type="SUPFAM" id="SSF53098">
    <property type="entry name" value="Ribonuclease H-like"/>
    <property type="match status" value="1"/>
</dbReference>
<evidence type="ECO:0000259" key="13">
    <source>
        <dbReference type="PROSITE" id="PS50879"/>
    </source>
</evidence>
<evidence type="ECO:0000256" key="9">
    <source>
        <dbReference type="ARBA" id="ARBA00023125"/>
    </source>
</evidence>
<keyword evidence="4" id="KW-0540">Nuclease</keyword>
<dbReference type="PROSITE" id="PS50879">
    <property type="entry name" value="RNASE_H_1"/>
    <property type="match status" value="1"/>
</dbReference>
<evidence type="ECO:0000259" key="11">
    <source>
        <dbReference type="PROSITE" id="PS50175"/>
    </source>
</evidence>
<dbReference type="InterPro" id="IPR002156">
    <property type="entry name" value="RNaseH_domain"/>
</dbReference>
<dbReference type="InterPro" id="IPR001584">
    <property type="entry name" value="Integrase_cat-core"/>
</dbReference>
<dbReference type="Gene3D" id="2.40.70.10">
    <property type="entry name" value="Acid Proteases"/>
    <property type="match status" value="1"/>
</dbReference>
<comment type="caution">
    <text evidence="15">The sequence shown here is derived from an EMBL/GenBank/DDBJ whole genome shotgun (WGS) entry which is preliminary data.</text>
</comment>
<evidence type="ECO:0000259" key="14">
    <source>
        <dbReference type="PROSITE" id="PS50994"/>
    </source>
</evidence>